<evidence type="ECO:0000256" key="2">
    <source>
        <dbReference type="SAM" id="MobiDB-lite"/>
    </source>
</evidence>
<dbReference type="Gene3D" id="3.30.460.10">
    <property type="entry name" value="Beta Polymerase, domain 2"/>
    <property type="match status" value="1"/>
</dbReference>
<proteinExistence type="inferred from homology"/>
<sequence length="258" mass="29158">MYGTMAVRGIRTLRRAARVSSAGKGRRRGQPTGKEGDDGVDRNSEGARLNKIEQEAVLKDANAAMQSSTVQSAAQIRSKSRLEEYMKRFPIGDSAEGFTLDSLQKEEKEEKTRGEEWDEDLHGPMQVKVAEVDVENLKPRMLAEMLEERRALDVHVIDIREKCTFAEYFVLATGRTHTHQKNMAWEIRRMLADGGKSSKIQGLETNWVVVDCGNIIVHLMSEDSRKFFDLDSLWEHETSRGIGHSGPQNPRKPLTGFE</sequence>
<dbReference type="Pfam" id="PF02410">
    <property type="entry name" value="RsfS"/>
    <property type="match status" value="1"/>
</dbReference>
<dbReference type="PANTHER" id="PTHR21043">
    <property type="entry name" value="IOJAP SUPERFAMILY ORTHOLOG"/>
    <property type="match status" value="1"/>
</dbReference>
<reference evidence="3" key="1">
    <citation type="submission" date="2021-01" db="EMBL/GenBank/DDBJ databases">
        <authorList>
            <person name="Corre E."/>
            <person name="Pelletier E."/>
            <person name="Niang G."/>
            <person name="Scheremetjew M."/>
            <person name="Finn R."/>
            <person name="Kale V."/>
            <person name="Holt S."/>
            <person name="Cochrane G."/>
            <person name="Meng A."/>
            <person name="Brown T."/>
            <person name="Cohen L."/>
        </authorList>
    </citation>
    <scope>NUCLEOTIDE SEQUENCE</scope>
    <source>
        <strain evidence="3">CCMP 769</strain>
    </source>
</reference>
<feature type="region of interest" description="Disordered" evidence="2">
    <location>
        <begin position="239"/>
        <end position="258"/>
    </location>
</feature>
<dbReference type="HAMAP" id="MF_01477">
    <property type="entry name" value="Iojap_RsfS"/>
    <property type="match status" value="1"/>
</dbReference>
<dbReference type="GO" id="GO:0090071">
    <property type="term" value="P:negative regulation of ribosome biogenesis"/>
    <property type="evidence" value="ECO:0007669"/>
    <property type="project" value="TreeGrafter"/>
</dbReference>
<feature type="compositionally biased region" description="Basic and acidic residues" evidence="2">
    <location>
        <begin position="34"/>
        <end position="49"/>
    </location>
</feature>
<protein>
    <recommendedName>
        <fullName evidence="5">Ribosomal silencing factor RsfS</fullName>
    </recommendedName>
</protein>
<feature type="compositionally biased region" description="Basic and acidic residues" evidence="2">
    <location>
        <begin position="103"/>
        <end position="115"/>
    </location>
</feature>
<evidence type="ECO:0000256" key="1">
    <source>
        <dbReference type="ARBA" id="ARBA00010574"/>
    </source>
</evidence>
<dbReference type="SUPFAM" id="SSF81301">
    <property type="entry name" value="Nucleotidyltransferase"/>
    <property type="match status" value="1"/>
</dbReference>
<dbReference type="PANTHER" id="PTHR21043:SF0">
    <property type="entry name" value="MITOCHONDRIAL ASSEMBLY OF RIBOSOMAL LARGE SUBUNIT PROTEIN 1"/>
    <property type="match status" value="1"/>
</dbReference>
<dbReference type="GO" id="GO:0043023">
    <property type="term" value="F:ribosomal large subunit binding"/>
    <property type="evidence" value="ECO:0007669"/>
    <property type="project" value="TreeGrafter"/>
</dbReference>
<dbReference type="InterPro" id="IPR043519">
    <property type="entry name" value="NT_sf"/>
</dbReference>
<dbReference type="AlphaFoldDB" id="A0A7S3E6V2"/>
<evidence type="ECO:0008006" key="5">
    <source>
        <dbReference type="Google" id="ProtNLM"/>
    </source>
</evidence>
<comment type="similarity">
    <text evidence="1">Belongs to the Iojap/RsfS family.</text>
</comment>
<evidence type="ECO:0000313" key="4">
    <source>
        <dbReference type="EMBL" id="CAE0032333.1"/>
    </source>
</evidence>
<feature type="region of interest" description="Disordered" evidence="2">
    <location>
        <begin position="14"/>
        <end position="49"/>
    </location>
</feature>
<organism evidence="3">
    <name type="scientific">Rhodosorus marinus</name>
    <dbReference type="NCBI Taxonomy" id="101924"/>
    <lineage>
        <taxon>Eukaryota</taxon>
        <taxon>Rhodophyta</taxon>
        <taxon>Stylonematophyceae</taxon>
        <taxon>Stylonematales</taxon>
        <taxon>Stylonemataceae</taxon>
        <taxon>Rhodosorus</taxon>
    </lineage>
</organism>
<gene>
    <name evidence="3" type="ORF">RMAR00112_LOCUS271</name>
    <name evidence="4" type="ORF">RMAR00112_LOCUS272</name>
</gene>
<dbReference type="EMBL" id="HBHW01000385">
    <property type="protein sequence ID" value="CAE0032333.1"/>
    <property type="molecule type" value="Transcribed_RNA"/>
</dbReference>
<accession>A0A7S3E6V2</accession>
<dbReference type="EMBL" id="HBHW01000384">
    <property type="protein sequence ID" value="CAE0032332.1"/>
    <property type="molecule type" value="Transcribed_RNA"/>
</dbReference>
<name>A0A7S3E6V2_9RHOD</name>
<dbReference type="InterPro" id="IPR004394">
    <property type="entry name" value="Iojap/RsfS/C7orf30"/>
</dbReference>
<dbReference type="NCBIfam" id="TIGR00090">
    <property type="entry name" value="rsfS_iojap_ybeB"/>
    <property type="match status" value="1"/>
</dbReference>
<dbReference type="GO" id="GO:0017148">
    <property type="term" value="P:negative regulation of translation"/>
    <property type="evidence" value="ECO:0007669"/>
    <property type="project" value="TreeGrafter"/>
</dbReference>
<feature type="region of interest" description="Disordered" evidence="2">
    <location>
        <begin position="98"/>
        <end position="117"/>
    </location>
</feature>
<evidence type="ECO:0000313" key="3">
    <source>
        <dbReference type="EMBL" id="CAE0032332.1"/>
    </source>
</evidence>